<evidence type="ECO:0000256" key="9">
    <source>
        <dbReference type="SAM" id="MobiDB-lite"/>
    </source>
</evidence>
<comment type="caution">
    <text evidence="11">The sequence shown here is derived from an EMBL/GenBank/DDBJ whole genome shotgun (WGS) entry which is preliminary data.</text>
</comment>
<dbReference type="GO" id="GO:0008955">
    <property type="term" value="F:peptidoglycan glycosyltransferase activity"/>
    <property type="evidence" value="ECO:0007669"/>
    <property type="project" value="UniProtKB-EC"/>
</dbReference>
<comment type="catalytic activity">
    <reaction evidence="7">
        <text>Preferential cleavage: (Ac)2-L-Lys-D-Ala-|-D-Ala. Also transpeptidation of peptidyl-alanyl moieties that are N-acyl substituents of D-alanine.</text>
        <dbReference type="EC" id="3.4.16.4"/>
    </reaction>
</comment>
<dbReference type="GO" id="GO:0006508">
    <property type="term" value="P:proteolysis"/>
    <property type="evidence" value="ECO:0007669"/>
    <property type="project" value="UniProtKB-KW"/>
</dbReference>
<keyword evidence="3" id="KW-0328">Glycosyltransferase</keyword>
<dbReference type="Gene3D" id="1.10.3810.10">
    <property type="entry name" value="Biosynthetic peptidoglycan transglycosylase-like"/>
    <property type="match status" value="1"/>
</dbReference>
<keyword evidence="6" id="KW-0511">Multifunctional enzyme</keyword>
<accession>A0A934Q996</accession>
<evidence type="ECO:0000256" key="1">
    <source>
        <dbReference type="ARBA" id="ARBA00022645"/>
    </source>
</evidence>
<evidence type="ECO:0000313" key="12">
    <source>
        <dbReference type="Proteomes" id="UP000608530"/>
    </source>
</evidence>
<dbReference type="CDD" id="cd06577">
    <property type="entry name" value="PASTA_pknB"/>
    <property type="match status" value="2"/>
</dbReference>
<dbReference type="GO" id="GO:0009252">
    <property type="term" value="P:peptidoglycan biosynthetic process"/>
    <property type="evidence" value="ECO:0007669"/>
    <property type="project" value="TreeGrafter"/>
</dbReference>
<evidence type="ECO:0000256" key="2">
    <source>
        <dbReference type="ARBA" id="ARBA00022670"/>
    </source>
</evidence>
<feature type="domain" description="PASTA" evidence="10">
    <location>
        <begin position="801"/>
        <end position="862"/>
    </location>
</feature>
<dbReference type="EMBL" id="JAEHOH010000023">
    <property type="protein sequence ID" value="MBK0420236.1"/>
    <property type="molecule type" value="Genomic_DNA"/>
</dbReference>
<gene>
    <name evidence="11" type="ORF">JD276_14465</name>
</gene>
<dbReference type="InterPro" id="IPR012338">
    <property type="entry name" value="Beta-lactam/transpept-like"/>
</dbReference>
<dbReference type="InterPro" id="IPR036950">
    <property type="entry name" value="PBP_transglycosylase"/>
</dbReference>
<keyword evidence="1" id="KW-0121">Carboxypeptidase</keyword>
<dbReference type="InterPro" id="IPR001460">
    <property type="entry name" value="PCN-bd_Tpept"/>
</dbReference>
<evidence type="ECO:0000256" key="7">
    <source>
        <dbReference type="ARBA" id="ARBA00034000"/>
    </source>
</evidence>
<evidence type="ECO:0000256" key="5">
    <source>
        <dbReference type="ARBA" id="ARBA00022801"/>
    </source>
</evidence>
<dbReference type="Pfam" id="PF00905">
    <property type="entry name" value="Transpeptidase"/>
    <property type="match status" value="1"/>
</dbReference>
<dbReference type="SUPFAM" id="SSF56601">
    <property type="entry name" value="beta-lactamase/transpeptidase-like"/>
    <property type="match status" value="1"/>
</dbReference>
<dbReference type="GO" id="GO:0008658">
    <property type="term" value="F:penicillin binding"/>
    <property type="evidence" value="ECO:0007669"/>
    <property type="project" value="InterPro"/>
</dbReference>
<dbReference type="Proteomes" id="UP000608530">
    <property type="component" value="Unassembled WGS sequence"/>
</dbReference>
<evidence type="ECO:0000256" key="6">
    <source>
        <dbReference type="ARBA" id="ARBA00023268"/>
    </source>
</evidence>
<dbReference type="Pfam" id="PF00912">
    <property type="entry name" value="Transgly"/>
    <property type="match status" value="1"/>
</dbReference>
<feature type="region of interest" description="Disordered" evidence="9">
    <location>
        <begin position="839"/>
        <end position="862"/>
    </location>
</feature>
<dbReference type="GO" id="GO:0030288">
    <property type="term" value="C:outer membrane-bounded periplasmic space"/>
    <property type="evidence" value="ECO:0007669"/>
    <property type="project" value="TreeGrafter"/>
</dbReference>
<dbReference type="InterPro" id="IPR023346">
    <property type="entry name" value="Lysozyme-like_dom_sf"/>
</dbReference>
<evidence type="ECO:0000259" key="10">
    <source>
        <dbReference type="PROSITE" id="PS51178"/>
    </source>
</evidence>
<evidence type="ECO:0000256" key="4">
    <source>
        <dbReference type="ARBA" id="ARBA00022679"/>
    </source>
</evidence>
<keyword evidence="5" id="KW-0378">Hydrolase</keyword>
<dbReference type="Gene3D" id="3.40.710.10">
    <property type="entry name" value="DD-peptidase/beta-lactamase superfamily"/>
    <property type="match status" value="1"/>
</dbReference>
<dbReference type="RefSeq" id="WP_200116378.1">
    <property type="nucleotide sequence ID" value="NZ_JAEHOH010000023.1"/>
</dbReference>
<dbReference type="SUPFAM" id="SSF53955">
    <property type="entry name" value="Lysozyme-like"/>
    <property type="match status" value="1"/>
</dbReference>
<name>A0A934Q996_9MICO</name>
<feature type="region of interest" description="Disordered" evidence="9">
    <location>
        <begin position="1"/>
        <end position="21"/>
    </location>
</feature>
<dbReference type="Gene3D" id="3.30.10.20">
    <property type="match status" value="2"/>
</dbReference>
<dbReference type="Pfam" id="PF03793">
    <property type="entry name" value="PASTA"/>
    <property type="match status" value="2"/>
</dbReference>
<protein>
    <submittedName>
        <fullName evidence="11">Transglycosylase domain-containing protein</fullName>
    </submittedName>
</protein>
<evidence type="ECO:0000256" key="8">
    <source>
        <dbReference type="ARBA" id="ARBA00049902"/>
    </source>
</evidence>
<dbReference type="PANTHER" id="PTHR32282">
    <property type="entry name" value="BINDING PROTEIN TRANSPEPTIDASE, PUTATIVE-RELATED"/>
    <property type="match status" value="1"/>
</dbReference>
<dbReference type="InterPro" id="IPR005543">
    <property type="entry name" value="PASTA_dom"/>
</dbReference>
<comment type="catalytic activity">
    <reaction evidence="8">
        <text>[GlcNAc-(1-&gt;4)-Mur2Ac(oyl-L-Ala-gamma-D-Glu-L-Lys-D-Ala-D-Ala)](n)-di-trans,octa-cis-undecaprenyl diphosphate + beta-D-GlcNAc-(1-&gt;4)-Mur2Ac(oyl-L-Ala-gamma-D-Glu-L-Lys-D-Ala-D-Ala)-di-trans,octa-cis-undecaprenyl diphosphate = [GlcNAc-(1-&gt;4)-Mur2Ac(oyl-L-Ala-gamma-D-Glu-L-Lys-D-Ala-D-Ala)](n+1)-di-trans,octa-cis-undecaprenyl diphosphate + di-trans,octa-cis-undecaprenyl diphosphate + H(+)</text>
        <dbReference type="Rhea" id="RHEA:23708"/>
        <dbReference type="Rhea" id="RHEA-COMP:9602"/>
        <dbReference type="Rhea" id="RHEA-COMP:9603"/>
        <dbReference type="ChEBI" id="CHEBI:15378"/>
        <dbReference type="ChEBI" id="CHEBI:58405"/>
        <dbReference type="ChEBI" id="CHEBI:60033"/>
        <dbReference type="ChEBI" id="CHEBI:78435"/>
        <dbReference type="EC" id="2.4.99.28"/>
    </reaction>
</comment>
<feature type="region of interest" description="Disordered" evidence="9">
    <location>
        <begin position="765"/>
        <end position="786"/>
    </location>
</feature>
<keyword evidence="12" id="KW-1185">Reference proteome</keyword>
<feature type="domain" description="PASTA" evidence="10">
    <location>
        <begin position="735"/>
        <end position="800"/>
    </location>
</feature>
<dbReference type="GO" id="GO:0009002">
    <property type="term" value="F:serine-type D-Ala-D-Ala carboxypeptidase activity"/>
    <property type="evidence" value="ECO:0007669"/>
    <property type="project" value="UniProtKB-EC"/>
</dbReference>
<evidence type="ECO:0000256" key="3">
    <source>
        <dbReference type="ARBA" id="ARBA00022676"/>
    </source>
</evidence>
<organism evidence="11 12">
    <name type="scientific">Leucobacter chromiisoli</name>
    <dbReference type="NCBI Taxonomy" id="2796471"/>
    <lineage>
        <taxon>Bacteria</taxon>
        <taxon>Bacillati</taxon>
        <taxon>Actinomycetota</taxon>
        <taxon>Actinomycetes</taxon>
        <taxon>Micrococcales</taxon>
        <taxon>Microbacteriaceae</taxon>
        <taxon>Leucobacter</taxon>
    </lineage>
</organism>
<sequence length="862" mass="91284">MTPTSPKPSRPKSGAARTVKPRSAGGALSGVLGAIAMSAVAGVLLTAAVTPVVAFSGLAANSAIDIFENLPENLDPGQLAQPSTIWAKDSAGTDVKLAEFYAQDREPLEWNEIPQTVKDAVVSEEDPRFYTHGGVDVLATSRAVLQNATGRNLSGASTVTMQYVRNVLVQEAEAIPDPDESEAAYEDAMRQDMDRKLQEMRYAISIEKQYSKDEILLGYLNIALFGRQIYGIESAAHYYYSKSAKDLSLAEAASLVAIVNNPSKLQIDLPDNIPANQDRRDKILGSMLREGKITQAQYDEAIATPVTPKITPRVQGCGVAEQNYGAGHFCNYVQLYIRNDPSFGNTPAERMFNFERGGYDIHTTLDLDMQAAANSSIQGTVPATMDGIDVGAAAVSTQVGTGRVLAMAQNRAFSNDPKVLETNPALTSINYNTDNEYGGSNGFQVGSTFKAITLAEWIRAGHSVRETVNANGRTEQFQNFRAHCLPDGVAGYGTWTFQNDQGRQQGNRTVQYVVEQSVNGGIVSMQKQLDLCDTFETAKNLGIQRASDQIFNEDMPNYGTRDLFITPSTVYAGTDEISPITMASAFAAFAGEGTVCTPVPIDSITGSDGAEVSFTKSSCKSGISPEVAAGVAYTLESTVNRGLAGHARSNIGVPHLAKTGTTDNVEDNWTVGASTSAATAVWVGNVTGNVSTMNYGGFGGLMAADQTIWPTIMNVADAKYGGNAFPPPPATATRQIMQEVPDVTGKSFEEASQMLTGAGFTVTDGGETDSAQPEGQVARTDPAAGSSVAAGSAITVYRSNGEMSTLPDVVGEEGSDAERALAEAGFDTVTMPSSCRNKEITSMSPSAGSEAKRSSQITLGCS</sequence>
<reference evidence="11" key="1">
    <citation type="submission" date="2020-12" db="EMBL/GenBank/DDBJ databases">
        <title>Leucobacter sp. CAS1, isolated from Chromium sludge.</title>
        <authorList>
            <person name="Xu Z."/>
        </authorList>
    </citation>
    <scope>NUCLEOTIDE SEQUENCE</scope>
    <source>
        <strain evidence="11">CSA1</strain>
    </source>
</reference>
<dbReference type="PROSITE" id="PS51178">
    <property type="entry name" value="PASTA"/>
    <property type="match status" value="2"/>
</dbReference>
<keyword evidence="4" id="KW-0808">Transferase</keyword>
<dbReference type="InterPro" id="IPR050396">
    <property type="entry name" value="Glycosyltr_51/Transpeptidase"/>
</dbReference>
<keyword evidence="2" id="KW-0645">Protease</keyword>
<proteinExistence type="predicted"/>
<evidence type="ECO:0000313" key="11">
    <source>
        <dbReference type="EMBL" id="MBK0420236.1"/>
    </source>
</evidence>
<dbReference type="InterPro" id="IPR001264">
    <property type="entry name" value="Glyco_trans_51"/>
</dbReference>
<dbReference type="AlphaFoldDB" id="A0A934Q996"/>
<dbReference type="PANTHER" id="PTHR32282:SF33">
    <property type="entry name" value="PEPTIDOGLYCAN GLYCOSYLTRANSFERASE"/>
    <property type="match status" value="1"/>
</dbReference>
<dbReference type="SMART" id="SM00740">
    <property type="entry name" value="PASTA"/>
    <property type="match status" value="2"/>
</dbReference>